<keyword evidence="4" id="KW-0676">Redox-active center</keyword>
<feature type="region of interest" description="Disordered" evidence="5">
    <location>
        <begin position="1"/>
        <end position="27"/>
    </location>
</feature>
<dbReference type="InterPro" id="IPR017937">
    <property type="entry name" value="Thioredoxin_CS"/>
</dbReference>
<dbReference type="RefSeq" id="WP_146780699.1">
    <property type="nucleotide sequence ID" value="NZ_CP042434.1"/>
</dbReference>
<dbReference type="PANTHER" id="PTHR42852">
    <property type="entry name" value="THIOL:DISULFIDE INTERCHANGE PROTEIN DSBE"/>
    <property type="match status" value="1"/>
</dbReference>
<dbReference type="GO" id="GO:0017004">
    <property type="term" value="P:cytochrome complex assembly"/>
    <property type="evidence" value="ECO:0007669"/>
    <property type="project" value="UniProtKB-KW"/>
</dbReference>
<dbReference type="GO" id="GO:0016209">
    <property type="term" value="F:antioxidant activity"/>
    <property type="evidence" value="ECO:0007669"/>
    <property type="project" value="InterPro"/>
</dbReference>
<dbReference type="CDD" id="cd02966">
    <property type="entry name" value="TlpA_like_family"/>
    <property type="match status" value="1"/>
</dbReference>
<dbReference type="PROSITE" id="PS51352">
    <property type="entry name" value="THIOREDOXIN_2"/>
    <property type="match status" value="1"/>
</dbReference>
<feature type="compositionally biased region" description="Polar residues" evidence="5">
    <location>
        <begin position="1"/>
        <end position="11"/>
    </location>
</feature>
<dbReference type="Pfam" id="PF00578">
    <property type="entry name" value="AhpC-TSA"/>
    <property type="match status" value="1"/>
</dbReference>
<gene>
    <name evidence="7" type="ORF">FSB73_06505</name>
</gene>
<keyword evidence="8" id="KW-1185">Reference proteome</keyword>
<accession>A0A5B8VIJ7</accession>
<keyword evidence="3" id="KW-1015">Disulfide bond</keyword>
<organism evidence="7 8">
    <name type="scientific">Arachidicoccus ginsenosidivorans</name>
    <dbReference type="NCBI Taxonomy" id="496057"/>
    <lineage>
        <taxon>Bacteria</taxon>
        <taxon>Pseudomonadati</taxon>
        <taxon>Bacteroidota</taxon>
        <taxon>Chitinophagia</taxon>
        <taxon>Chitinophagales</taxon>
        <taxon>Chitinophagaceae</taxon>
        <taxon>Arachidicoccus</taxon>
    </lineage>
</organism>
<evidence type="ECO:0000313" key="8">
    <source>
        <dbReference type="Proteomes" id="UP000321291"/>
    </source>
</evidence>
<dbReference type="Gene3D" id="3.40.30.10">
    <property type="entry name" value="Glutaredoxin"/>
    <property type="match status" value="1"/>
</dbReference>
<evidence type="ECO:0000256" key="1">
    <source>
        <dbReference type="ARBA" id="ARBA00004196"/>
    </source>
</evidence>
<protein>
    <submittedName>
        <fullName evidence="7">AhpC/TSA family protein</fullName>
    </submittedName>
</protein>
<dbReference type="InterPro" id="IPR036249">
    <property type="entry name" value="Thioredoxin-like_sf"/>
</dbReference>
<evidence type="ECO:0000256" key="3">
    <source>
        <dbReference type="ARBA" id="ARBA00023157"/>
    </source>
</evidence>
<dbReference type="InterPro" id="IPR025380">
    <property type="entry name" value="DUF4369"/>
</dbReference>
<dbReference type="GO" id="GO:0030313">
    <property type="term" value="C:cell envelope"/>
    <property type="evidence" value="ECO:0007669"/>
    <property type="project" value="UniProtKB-SubCell"/>
</dbReference>
<dbReference type="PANTHER" id="PTHR42852:SF6">
    <property type="entry name" value="THIOL:DISULFIDE INTERCHANGE PROTEIN DSBE"/>
    <property type="match status" value="1"/>
</dbReference>
<comment type="subcellular location">
    <subcellularLocation>
        <location evidence="1">Cell envelope</location>
    </subcellularLocation>
</comment>
<dbReference type="InterPro" id="IPR050553">
    <property type="entry name" value="Thioredoxin_ResA/DsbE_sf"/>
</dbReference>
<keyword evidence="2" id="KW-0201">Cytochrome c-type biogenesis</keyword>
<evidence type="ECO:0000256" key="5">
    <source>
        <dbReference type="SAM" id="MobiDB-lite"/>
    </source>
</evidence>
<dbReference type="SUPFAM" id="SSF52833">
    <property type="entry name" value="Thioredoxin-like"/>
    <property type="match status" value="1"/>
</dbReference>
<evidence type="ECO:0000259" key="6">
    <source>
        <dbReference type="PROSITE" id="PS51352"/>
    </source>
</evidence>
<evidence type="ECO:0000256" key="4">
    <source>
        <dbReference type="ARBA" id="ARBA00023284"/>
    </source>
</evidence>
<evidence type="ECO:0000256" key="2">
    <source>
        <dbReference type="ARBA" id="ARBA00022748"/>
    </source>
</evidence>
<dbReference type="Proteomes" id="UP000321291">
    <property type="component" value="Chromosome"/>
</dbReference>
<dbReference type="Pfam" id="PF14289">
    <property type="entry name" value="DUF4369"/>
    <property type="match status" value="1"/>
</dbReference>
<dbReference type="InterPro" id="IPR013766">
    <property type="entry name" value="Thioredoxin_domain"/>
</dbReference>
<feature type="domain" description="Thioredoxin" evidence="6">
    <location>
        <begin position="261"/>
        <end position="398"/>
    </location>
</feature>
<name>A0A5B8VIJ7_9BACT</name>
<sequence length="398" mass="44284">MENKPNSTKTTKALKPRSDKNSVDRPSGKGGYGRAILLALAGLFMLQASFAQQQTFSLHGQMAHLQDGEVYLGFGTFGKMKADTVMAKNGKFTFADSIQEPCFAMLFNHDYSLKVDLYLDGGQIYVNGDLDSIYDTQVKGSAIVNEYAAYTFAQLQTRKPVQAIYEKWMQAYKQGDSVLADQYKTAFESARADQTNKSRGLQMEYIKTHPGSIASAWELLHYVTDKTLAESKNLFKGFTEHVRHSNQGKELAERIATLSRVEVGNLAPGFAQADTSGIKVQLSDYKGKYVLLEFWASWCGPCRAESPNVLKAYDKYHEKGFNVLSVSLDNDKGKWLQAIHKDGLLWQQVSDLQGWKNAVATLYGIHAVPANFLIDPTGKIVAQDLRGEALQVKLAELF</sequence>
<reference evidence="7 8" key="1">
    <citation type="journal article" date="2017" name="Int. J. Syst. Evol. Microbiol.">
        <title>Arachidicoccus ginsenosidivorans sp. nov., with ginsenoside-converting activity isolated from ginseng cultivating soil.</title>
        <authorList>
            <person name="Siddiqi M.Z."/>
            <person name="Aslam Z."/>
            <person name="Im W.T."/>
        </authorList>
    </citation>
    <scope>NUCLEOTIDE SEQUENCE [LARGE SCALE GENOMIC DNA]</scope>
    <source>
        <strain evidence="7 8">Gsoil 809</strain>
    </source>
</reference>
<dbReference type="GO" id="GO:0016491">
    <property type="term" value="F:oxidoreductase activity"/>
    <property type="evidence" value="ECO:0007669"/>
    <property type="project" value="InterPro"/>
</dbReference>
<evidence type="ECO:0000313" key="7">
    <source>
        <dbReference type="EMBL" id="QEC71374.1"/>
    </source>
</evidence>
<dbReference type="PROSITE" id="PS00194">
    <property type="entry name" value="THIOREDOXIN_1"/>
    <property type="match status" value="1"/>
</dbReference>
<proteinExistence type="predicted"/>
<dbReference type="EMBL" id="CP042434">
    <property type="protein sequence ID" value="QEC71374.1"/>
    <property type="molecule type" value="Genomic_DNA"/>
</dbReference>
<dbReference type="AlphaFoldDB" id="A0A5B8VIJ7"/>
<dbReference type="InterPro" id="IPR000866">
    <property type="entry name" value="AhpC/TSA"/>
</dbReference>
<dbReference type="OrthoDB" id="750178at2"/>
<dbReference type="KEGG" id="agi:FSB73_06505"/>
<feature type="compositionally biased region" description="Basic and acidic residues" evidence="5">
    <location>
        <begin position="16"/>
        <end position="27"/>
    </location>
</feature>